<gene>
    <name evidence="2" type="ORF">E2C01_060834</name>
</gene>
<evidence type="ECO:0000313" key="2">
    <source>
        <dbReference type="EMBL" id="MPC66683.1"/>
    </source>
</evidence>
<accession>A0A5B7H970</accession>
<evidence type="ECO:0000256" key="1">
    <source>
        <dbReference type="SAM" id="MobiDB-lite"/>
    </source>
</evidence>
<dbReference type="Proteomes" id="UP000324222">
    <property type="component" value="Unassembled WGS sequence"/>
</dbReference>
<dbReference type="AlphaFoldDB" id="A0A5B7H970"/>
<protein>
    <submittedName>
        <fullName evidence="2">Uncharacterized protein</fullName>
    </submittedName>
</protein>
<organism evidence="2 3">
    <name type="scientific">Portunus trituberculatus</name>
    <name type="common">Swimming crab</name>
    <name type="synonym">Neptunus trituberculatus</name>
    <dbReference type="NCBI Taxonomy" id="210409"/>
    <lineage>
        <taxon>Eukaryota</taxon>
        <taxon>Metazoa</taxon>
        <taxon>Ecdysozoa</taxon>
        <taxon>Arthropoda</taxon>
        <taxon>Crustacea</taxon>
        <taxon>Multicrustacea</taxon>
        <taxon>Malacostraca</taxon>
        <taxon>Eumalacostraca</taxon>
        <taxon>Eucarida</taxon>
        <taxon>Decapoda</taxon>
        <taxon>Pleocyemata</taxon>
        <taxon>Brachyura</taxon>
        <taxon>Eubrachyura</taxon>
        <taxon>Portunoidea</taxon>
        <taxon>Portunidae</taxon>
        <taxon>Portuninae</taxon>
        <taxon>Portunus</taxon>
    </lineage>
</organism>
<comment type="caution">
    <text evidence="2">The sequence shown here is derived from an EMBL/GenBank/DDBJ whole genome shotgun (WGS) entry which is preliminary data.</text>
</comment>
<keyword evidence="3" id="KW-1185">Reference proteome</keyword>
<sequence>MCEDGASPENRGRGDCEIVEGETATWEEPGDCPQAGPATGETSLPDAKAEQLVSYAQPTTRKPSLEHGRLPDLEEEIHTGADDESVPWQTDLPEKPTLTVLGKQDVPAKRPPWYSGTMHALGSEGSPSARVRILSTVRV</sequence>
<reference evidence="2 3" key="1">
    <citation type="submission" date="2019-05" db="EMBL/GenBank/DDBJ databases">
        <title>Another draft genome of Portunus trituberculatus and its Hox gene families provides insights of decapod evolution.</title>
        <authorList>
            <person name="Jeong J.-H."/>
            <person name="Song I."/>
            <person name="Kim S."/>
            <person name="Choi T."/>
            <person name="Kim D."/>
            <person name="Ryu S."/>
            <person name="Kim W."/>
        </authorList>
    </citation>
    <scope>NUCLEOTIDE SEQUENCE [LARGE SCALE GENOMIC DNA]</scope>
    <source>
        <tissue evidence="2">Muscle</tissue>
    </source>
</reference>
<evidence type="ECO:0000313" key="3">
    <source>
        <dbReference type="Proteomes" id="UP000324222"/>
    </source>
</evidence>
<feature type="region of interest" description="Disordered" evidence="1">
    <location>
        <begin position="1"/>
        <end position="47"/>
    </location>
</feature>
<name>A0A5B7H970_PORTR</name>
<dbReference type="EMBL" id="VSRR010025113">
    <property type="protein sequence ID" value="MPC66683.1"/>
    <property type="molecule type" value="Genomic_DNA"/>
</dbReference>
<proteinExistence type="predicted"/>